<dbReference type="InterPro" id="IPR001509">
    <property type="entry name" value="Epimerase_deHydtase"/>
</dbReference>
<dbReference type="SUPFAM" id="SSF51735">
    <property type="entry name" value="NAD(P)-binding Rossmann-fold domains"/>
    <property type="match status" value="1"/>
</dbReference>
<evidence type="ECO:0000313" key="2">
    <source>
        <dbReference type="EMBL" id="MCT7967003.1"/>
    </source>
</evidence>
<keyword evidence="3" id="KW-1185">Reference proteome</keyword>
<dbReference type="PANTHER" id="PTHR48079">
    <property type="entry name" value="PROTEIN YEEZ"/>
    <property type="match status" value="1"/>
</dbReference>
<organism evidence="2 3">
    <name type="scientific">Laspinema palackyanum D2a</name>
    <dbReference type="NCBI Taxonomy" id="2953684"/>
    <lineage>
        <taxon>Bacteria</taxon>
        <taxon>Bacillati</taxon>
        <taxon>Cyanobacteriota</taxon>
        <taxon>Cyanophyceae</taxon>
        <taxon>Oscillatoriophycideae</taxon>
        <taxon>Oscillatoriales</taxon>
        <taxon>Laspinemataceae</taxon>
        <taxon>Laspinema</taxon>
        <taxon>Laspinema palackyanum</taxon>
    </lineage>
</organism>
<dbReference type="InterPro" id="IPR036291">
    <property type="entry name" value="NAD(P)-bd_dom_sf"/>
</dbReference>
<dbReference type="InterPro" id="IPR051783">
    <property type="entry name" value="NAD(P)-dependent_oxidoreduct"/>
</dbReference>
<dbReference type="Proteomes" id="UP001525890">
    <property type="component" value="Unassembled WGS sequence"/>
</dbReference>
<gene>
    <name evidence="2" type="ORF">NG799_11715</name>
</gene>
<reference evidence="2 3" key="1">
    <citation type="journal article" date="2022" name="Front. Microbiol.">
        <title>High genomic differentiation and limited gene flow indicate recent cryptic speciation within the genus Laspinema (cyanobacteria).</title>
        <authorList>
            <person name="Stanojkovic A."/>
            <person name="Skoupy S."/>
            <person name="Skaloud P."/>
            <person name="Dvorak P."/>
        </authorList>
    </citation>
    <scope>NUCLEOTIDE SEQUENCE [LARGE SCALE GENOMIC DNA]</scope>
    <source>
        <strain evidence="2 3">D2a</strain>
    </source>
</reference>
<protein>
    <submittedName>
        <fullName evidence="2">SDR family oxidoreductase</fullName>
    </submittedName>
</protein>
<comment type="caution">
    <text evidence="2">The sequence shown here is derived from an EMBL/GenBank/DDBJ whole genome shotgun (WGS) entry which is preliminary data.</text>
</comment>
<evidence type="ECO:0000313" key="3">
    <source>
        <dbReference type="Proteomes" id="UP001525890"/>
    </source>
</evidence>
<accession>A0ABT2MQI4</accession>
<dbReference type="RefSeq" id="WP_368006612.1">
    <property type="nucleotide sequence ID" value="NZ_JAMXFF010000015.1"/>
</dbReference>
<dbReference type="Pfam" id="PF01370">
    <property type="entry name" value="Epimerase"/>
    <property type="match status" value="1"/>
</dbReference>
<feature type="domain" description="NAD-dependent epimerase/dehydratase" evidence="1">
    <location>
        <begin position="10"/>
        <end position="215"/>
    </location>
</feature>
<dbReference type="EMBL" id="JAMXFF010000015">
    <property type="protein sequence ID" value="MCT7967003.1"/>
    <property type="molecule type" value="Genomic_DNA"/>
</dbReference>
<dbReference type="CDD" id="cd05266">
    <property type="entry name" value="SDR_a4"/>
    <property type="match status" value="1"/>
</dbReference>
<dbReference type="PANTHER" id="PTHR48079:SF6">
    <property type="entry name" value="NAD(P)-BINDING DOMAIN-CONTAINING PROTEIN-RELATED"/>
    <property type="match status" value="1"/>
</dbReference>
<sequence length="275" mass="30835">MGLNIGIIGCGYVGTAVARRWREDGHSITATTTRGDRREELEEVAQQVVVLQGNDSEALASMVQNQDVILLSVAPPRGGDYQETYLETAKTLVPVLQQSPRVQQVIYTSSSSVYGDHQGEWVDETTLVSPGNPNARVLAQTEEVLLSAQSDRLDVCILRLAGIYGPERELLKIFTRFAGKTRPGTGEYWSNWVHLEDIVEAIALVCRQRCAGIYNLVNDVPQPMRQLMDRLCEFHNLAPISWDPSVPLERSYHLRLSNQKLKRAGFELRYPETLL</sequence>
<dbReference type="Gene3D" id="3.40.50.720">
    <property type="entry name" value="NAD(P)-binding Rossmann-like Domain"/>
    <property type="match status" value="1"/>
</dbReference>
<evidence type="ECO:0000259" key="1">
    <source>
        <dbReference type="Pfam" id="PF01370"/>
    </source>
</evidence>
<proteinExistence type="predicted"/>
<name>A0ABT2MQI4_9CYAN</name>